<reference evidence="2" key="1">
    <citation type="submission" date="2023-03" db="EMBL/GenBank/DDBJ databases">
        <title>Chromosome-level genomes of two armyworms, Mythimna separata and Mythimna loreyi, provide insights into the biosynthesis and reception of sex pheromones.</title>
        <authorList>
            <person name="Zhao H."/>
        </authorList>
    </citation>
    <scope>NUCLEOTIDE SEQUENCE</scope>
    <source>
        <strain evidence="2">BeijingLab</strain>
        <tissue evidence="2">Pupa</tissue>
    </source>
</reference>
<sequence>MYSVRVFLITILVFFVAETVLGCRECGGYPNAHIGCAGYCYNRCSNYQLNTPENRATCPPCELGWACNEGYVYDDHIKECVKPENCSAEGLKSTE</sequence>
<keyword evidence="1" id="KW-0732">Signal</keyword>
<gene>
    <name evidence="2" type="ORF">PYW07_013303</name>
</gene>
<comment type="caution">
    <text evidence="2">The sequence shown here is derived from an EMBL/GenBank/DDBJ whole genome shotgun (WGS) entry which is preliminary data.</text>
</comment>
<feature type="chain" id="PRO_5042160557" evidence="1">
    <location>
        <begin position="23"/>
        <end position="95"/>
    </location>
</feature>
<feature type="signal peptide" evidence="1">
    <location>
        <begin position="1"/>
        <end position="22"/>
    </location>
</feature>
<dbReference type="Proteomes" id="UP001231518">
    <property type="component" value="Chromosome 31"/>
</dbReference>
<organism evidence="2 3">
    <name type="scientific">Mythimna separata</name>
    <name type="common">Oriental armyworm</name>
    <name type="synonym">Pseudaletia separata</name>
    <dbReference type="NCBI Taxonomy" id="271217"/>
    <lineage>
        <taxon>Eukaryota</taxon>
        <taxon>Metazoa</taxon>
        <taxon>Ecdysozoa</taxon>
        <taxon>Arthropoda</taxon>
        <taxon>Hexapoda</taxon>
        <taxon>Insecta</taxon>
        <taxon>Pterygota</taxon>
        <taxon>Neoptera</taxon>
        <taxon>Endopterygota</taxon>
        <taxon>Lepidoptera</taxon>
        <taxon>Glossata</taxon>
        <taxon>Ditrysia</taxon>
        <taxon>Noctuoidea</taxon>
        <taxon>Noctuidae</taxon>
        <taxon>Noctuinae</taxon>
        <taxon>Hadenini</taxon>
        <taxon>Mythimna</taxon>
    </lineage>
</organism>
<evidence type="ECO:0000313" key="3">
    <source>
        <dbReference type="Proteomes" id="UP001231518"/>
    </source>
</evidence>
<protein>
    <submittedName>
        <fullName evidence="2">Uncharacterized protein</fullName>
    </submittedName>
</protein>
<name>A0AAD7Y6B4_MYTSE</name>
<accession>A0AAD7Y6B4</accession>
<dbReference type="AlphaFoldDB" id="A0AAD7Y6B4"/>
<proteinExistence type="predicted"/>
<evidence type="ECO:0000256" key="1">
    <source>
        <dbReference type="SAM" id="SignalP"/>
    </source>
</evidence>
<evidence type="ECO:0000313" key="2">
    <source>
        <dbReference type="EMBL" id="KAJ8704009.1"/>
    </source>
</evidence>
<dbReference type="EMBL" id="JARGEI010000032">
    <property type="protein sequence ID" value="KAJ8704009.1"/>
    <property type="molecule type" value="Genomic_DNA"/>
</dbReference>
<keyword evidence="3" id="KW-1185">Reference proteome</keyword>